<dbReference type="PANTHER" id="PTHR30290">
    <property type="entry name" value="PERIPLASMIC BINDING COMPONENT OF ABC TRANSPORTER"/>
    <property type="match status" value="1"/>
</dbReference>
<name>A0A3E0DSS6_9GAMM</name>
<evidence type="ECO:0000256" key="1">
    <source>
        <dbReference type="ARBA" id="ARBA00005695"/>
    </source>
</evidence>
<dbReference type="InterPro" id="IPR000914">
    <property type="entry name" value="SBP_5_dom"/>
</dbReference>
<dbReference type="CDD" id="cd08498">
    <property type="entry name" value="PBP2_NikA_DppA_OppA_like_2"/>
    <property type="match status" value="1"/>
</dbReference>
<reference evidence="5 6" key="1">
    <citation type="submission" date="2018-08" db="EMBL/GenBank/DDBJ databases">
        <title>Genomic Encyclopedia of Type Strains, Phase III (KMG-III): the genomes of soil and plant-associated and newly described type strains.</title>
        <authorList>
            <person name="Whitman W."/>
        </authorList>
    </citation>
    <scope>NUCLEOTIDE SEQUENCE [LARGE SCALE GENOMIC DNA]</scope>
    <source>
        <strain evidence="5 6">CECT 7375</strain>
    </source>
</reference>
<dbReference type="Proteomes" id="UP000256542">
    <property type="component" value="Unassembled WGS sequence"/>
</dbReference>
<protein>
    <submittedName>
        <fullName evidence="5">Peptide/nickel transport system substrate-binding protein</fullName>
    </submittedName>
</protein>
<dbReference type="Gene3D" id="3.10.105.10">
    <property type="entry name" value="Dipeptide-binding Protein, Domain 3"/>
    <property type="match status" value="1"/>
</dbReference>
<dbReference type="InterPro" id="IPR039424">
    <property type="entry name" value="SBP_5"/>
</dbReference>
<dbReference type="PIRSF" id="PIRSF002741">
    <property type="entry name" value="MppA"/>
    <property type="match status" value="1"/>
</dbReference>
<comment type="caution">
    <text evidence="5">The sequence shown here is derived from an EMBL/GenBank/DDBJ whole genome shotgun (WGS) entry which is preliminary data.</text>
</comment>
<feature type="domain" description="Solute-binding protein family 5" evidence="4">
    <location>
        <begin position="79"/>
        <end position="436"/>
    </location>
</feature>
<evidence type="ECO:0000313" key="5">
    <source>
        <dbReference type="EMBL" id="REG86530.1"/>
    </source>
</evidence>
<dbReference type="SUPFAM" id="SSF53850">
    <property type="entry name" value="Periplasmic binding protein-like II"/>
    <property type="match status" value="1"/>
</dbReference>
<dbReference type="Gene3D" id="3.40.190.10">
    <property type="entry name" value="Periplasmic binding protein-like II"/>
    <property type="match status" value="1"/>
</dbReference>
<dbReference type="Gene3D" id="3.90.76.10">
    <property type="entry name" value="Dipeptide-binding Protein, Domain 1"/>
    <property type="match status" value="1"/>
</dbReference>
<accession>A0A3E0DSS6</accession>
<dbReference type="GO" id="GO:1904680">
    <property type="term" value="F:peptide transmembrane transporter activity"/>
    <property type="evidence" value="ECO:0007669"/>
    <property type="project" value="TreeGrafter"/>
</dbReference>
<keyword evidence="3" id="KW-0732">Signal</keyword>
<gene>
    <name evidence="5" type="ORF">DFP81_10195</name>
</gene>
<evidence type="ECO:0000256" key="2">
    <source>
        <dbReference type="ARBA" id="ARBA00022448"/>
    </source>
</evidence>
<sequence>MFISVLDHLKITPKRLFPSTAVLFIVTLFCCQTASAVTLKMAFDADPVSLDPHEQLSEGTLQFSHMVFDPLVRWKQNGQIEPRLATHWQQITPTTTRFFLRKNVRFQTGNQFTAEDVAYTIRRLKRSADFRAMFDNISSVIVINKHTVDIRSSHTNPLLLNIMTYVFPMDKVFYQGRDQIVKFGNSFASKHASGTGPYIVKEREPGVRMVLTRNKDYWDTKSKGNVDKIILTPIKNDSTRLAALLSGDVDFISPVSPIDIERTKNSKGVQIMTLPTGRILLLHMNEKRRKEFRDVRVRRAINLAINQPLIVEKILKGYAVPAGQLSASKFLGHVKGLQPEHDVSKALELMKQAGYEKGFRISMMAPNNRYMNDDKVAQAIAAMLGRIHITVDLKTLPKAQYFQQYDERAADIMMLGWQSDTEDSNNLYEFIIACQDAESGLGAYNASEYCAPSINTDIKLANRETNPEKRARIMQRIEVKLHDDAAIVPLYWQYNIWAAKNNLHIDRIVNDQNHPFLGDLVIDEK</sequence>
<keyword evidence="2" id="KW-0813">Transport</keyword>
<dbReference type="AlphaFoldDB" id="A0A3E0DSS6"/>
<dbReference type="RefSeq" id="WP_115895798.1">
    <property type="nucleotide sequence ID" value="NZ_QUNG01000001.1"/>
</dbReference>
<dbReference type="Pfam" id="PF00496">
    <property type="entry name" value="SBP_bac_5"/>
    <property type="match status" value="1"/>
</dbReference>
<dbReference type="OrthoDB" id="9801912at2"/>
<dbReference type="EMBL" id="QUNG01000001">
    <property type="protein sequence ID" value="REG86530.1"/>
    <property type="molecule type" value="Genomic_DNA"/>
</dbReference>
<dbReference type="PANTHER" id="PTHR30290:SF9">
    <property type="entry name" value="OLIGOPEPTIDE-BINDING PROTEIN APPA"/>
    <property type="match status" value="1"/>
</dbReference>
<keyword evidence="6" id="KW-1185">Reference proteome</keyword>
<dbReference type="InterPro" id="IPR030678">
    <property type="entry name" value="Peptide/Ni-bd"/>
</dbReference>
<evidence type="ECO:0000313" key="6">
    <source>
        <dbReference type="Proteomes" id="UP000256542"/>
    </source>
</evidence>
<dbReference type="GO" id="GO:0043190">
    <property type="term" value="C:ATP-binding cassette (ABC) transporter complex"/>
    <property type="evidence" value="ECO:0007669"/>
    <property type="project" value="InterPro"/>
</dbReference>
<comment type="similarity">
    <text evidence="1">Belongs to the bacterial solute-binding protein 5 family.</text>
</comment>
<evidence type="ECO:0000259" key="4">
    <source>
        <dbReference type="Pfam" id="PF00496"/>
    </source>
</evidence>
<dbReference type="GO" id="GO:0030288">
    <property type="term" value="C:outer membrane-bounded periplasmic space"/>
    <property type="evidence" value="ECO:0007669"/>
    <property type="project" value="UniProtKB-ARBA"/>
</dbReference>
<evidence type="ECO:0000256" key="3">
    <source>
        <dbReference type="ARBA" id="ARBA00022729"/>
    </source>
</evidence>
<organism evidence="5 6">
    <name type="scientific">Marinomonas pollencensis</name>
    <dbReference type="NCBI Taxonomy" id="491954"/>
    <lineage>
        <taxon>Bacteria</taxon>
        <taxon>Pseudomonadati</taxon>
        <taxon>Pseudomonadota</taxon>
        <taxon>Gammaproteobacteria</taxon>
        <taxon>Oceanospirillales</taxon>
        <taxon>Oceanospirillaceae</taxon>
        <taxon>Marinomonas</taxon>
    </lineage>
</organism>
<proteinExistence type="inferred from homology"/>
<dbReference type="GO" id="GO:0015833">
    <property type="term" value="P:peptide transport"/>
    <property type="evidence" value="ECO:0007669"/>
    <property type="project" value="TreeGrafter"/>
</dbReference>